<accession>A0A0S2HYZ7</accession>
<dbReference type="KEGG" id="blq:L21SP5_01590"/>
<organism evidence="2 3">
    <name type="scientific">Salinivirga cyanobacteriivorans</name>
    <dbReference type="NCBI Taxonomy" id="1307839"/>
    <lineage>
        <taxon>Bacteria</taxon>
        <taxon>Pseudomonadati</taxon>
        <taxon>Bacteroidota</taxon>
        <taxon>Bacteroidia</taxon>
        <taxon>Bacteroidales</taxon>
        <taxon>Salinivirgaceae</taxon>
        <taxon>Salinivirga</taxon>
    </lineage>
</organism>
<protein>
    <submittedName>
        <fullName evidence="2">Putative ATPase (AAA+ superfamily)</fullName>
    </submittedName>
</protein>
<keyword evidence="3" id="KW-1185">Reference proteome</keyword>
<evidence type="ECO:0000313" key="3">
    <source>
        <dbReference type="Proteomes" id="UP000064893"/>
    </source>
</evidence>
<dbReference type="AlphaFoldDB" id="A0A0S2HYZ7"/>
<dbReference type="Gene3D" id="3.40.50.300">
    <property type="entry name" value="P-loop containing nucleotide triphosphate hydrolases"/>
    <property type="match status" value="1"/>
</dbReference>
<dbReference type="EMBL" id="CP013118">
    <property type="protein sequence ID" value="ALO15236.1"/>
    <property type="molecule type" value="Genomic_DNA"/>
</dbReference>
<dbReference type="PANTHER" id="PTHR34301:SF8">
    <property type="entry name" value="ATPASE DOMAIN-CONTAINING PROTEIN"/>
    <property type="match status" value="1"/>
</dbReference>
<dbReference type="SUPFAM" id="SSF52540">
    <property type="entry name" value="P-loop containing nucleoside triphosphate hydrolases"/>
    <property type="match status" value="1"/>
</dbReference>
<dbReference type="OrthoDB" id="9805535at2"/>
<dbReference type="RefSeq" id="WP_057952708.1">
    <property type="nucleotide sequence ID" value="NZ_CP013118.1"/>
</dbReference>
<dbReference type="Pfam" id="PF01637">
    <property type="entry name" value="ATPase_2"/>
    <property type="match status" value="1"/>
</dbReference>
<dbReference type="STRING" id="1307839.L21SP5_01590"/>
<feature type="domain" description="ATPase" evidence="1">
    <location>
        <begin position="20"/>
        <end position="259"/>
    </location>
</feature>
<dbReference type="PATRIC" id="fig|1307839.3.peg.1688"/>
<dbReference type="PANTHER" id="PTHR34301">
    <property type="entry name" value="DNA-BINDING PROTEIN-RELATED"/>
    <property type="match status" value="1"/>
</dbReference>
<dbReference type="GO" id="GO:0005524">
    <property type="term" value="F:ATP binding"/>
    <property type="evidence" value="ECO:0007669"/>
    <property type="project" value="InterPro"/>
</dbReference>
<name>A0A0S2HYZ7_9BACT</name>
<gene>
    <name evidence="2" type="ORF">L21SP5_01590</name>
</gene>
<dbReference type="InterPro" id="IPR027417">
    <property type="entry name" value="P-loop_NTPase"/>
</dbReference>
<sequence>MSATNRNPFPISAYQGAAYFCDRKEELQFMENALTNGESITLMAIRRIGKTGLIHHFKANKPDDMEMIYVDILDTENMSDFLNKLSSAILTQFKEKSGIGKKMWEFVKSLRPTISFDPLTGAPQASFTKDSTTTASSIESVFQFLEQQNTTFVIAIDEFQQIMQYPEQNVDAWLRARVQSLKNIRFIFSGSQQHLMTELFANADRPFFRSTAFLRLQKINKEAYSKFIYNQFTARGKKIKSSIINEILDWTEVHTYYVQQLCNRIYASGANNITNEVWRNQAASLIKEQEILFFSFRNMLSKNQWEILKAIAKEGVVYQPTSTKFIKKYNLNTSATIIKALSKLIETGLVFKDYNHNGVSYYSMYDVFFKRWSEQKQ</sequence>
<proteinExistence type="predicted"/>
<evidence type="ECO:0000259" key="1">
    <source>
        <dbReference type="Pfam" id="PF01637"/>
    </source>
</evidence>
<dbReference type="Proteomes" id="UP000064893">
    <property type="component" value="Chromosome"/>
</dbReference>
<dbReference type="InterPro" id="IPR011579">
    <property type="entry name" value="ATPase_dom"/>
</dbReference>
<reference evidence="2 3" key="1">
    <citation type="submission" date="2015-11" db="EMBL/GenBank/DDBJ databases">
        <title>Description and complete genome sequence of a novel strain predominating in hypersaline microbial mats and representing a new family of the Bacteriodetes phylum.</title>
        <authorList>
            <person name="Spring S."/>
            <person name="Bunk B."/>
            <person name="Sproer C."/>
            <person name="Klenk H.-P."/>
        </authorList>
    </citation>
    <scope>NUCLEOTIDE SEQUENCE [LARGE SCALE GENOMIC DNA]</scope>
    <source>
        <strain evidence="2 3">L21-Spi-D4</strain>
    </source>
</reference>
<evidence type="ECO:0000313" key="2">
    <source>
        <dbReference type="EMBL" id="ALO15236.1"/>
    </source>
</evidence>